<accession>A0ABS7NW94</accession>
<reference evidence="1 2" key="1">
    <citation type="submission" date="2020-06" db="EMBL/GenBank/DDBJ databases">
        <title>Taxonomy, biology and ecology of Rhodococcus bacteria occurring in California pistachio and other woody hosts as revealed by genome sequence analyses.</title>
        <authorList>
            <person name="Gai Y."/>
            <person name="Riely B."/>
        </authorList>
    </citation>
    <scope>NUCLEOTIDE SEQUENCE [LARGE SCALE GENOMIC DNA]</scope>
    <source>
        <strain evidence="1 2">BP-284</strain>
    </source>
</reference>
<dbReference type="InterPro" id="IPR001387">
    <property type="entry name" value="Cro/C1-type_HTH"/>
</dbReference>
<name>A0ABS7NW94_9NOCA</name>
<dbReference type="RefSeq" id="WP_068101706.1">
    <property type="nucleotide sequence ID" value="NZ_JABUKE010000019.1"/>
</dbReference>
<dbReference type="SUPFAM" id="SSF47413">
    <property type="entry name" value="lambda repressor-like DNA-binding domains"/>
    <property type="match status" value="1"/>
</dbReference>
<proteinExistence type="predicted"/>
<dbReference type="EMBL" id="JABUKG010000019">
    <property type="protein sequence ID" value="MBY6322318.1"/>
    <property type="molecule type" value="Genomic_DNA"/>
</dbReference>
<organism evidence="1 2">
    <name type="scientific">Rhodococcoides kroppenstedtii</name>
    <dbReference type="NCBI Taxonomy" id="293050"/>
    <lineage>
        <taxon>Bacteria</taxon>
        <taxon>Bacillati</taxon>
        <taxon>Actinomycetota</taxon>
        <taxon>Actinomycetes</taxon>
        <taxon>Mycobacteriales</taxon>
        <taxon>Nocardiaceae</taxon>
        <taxon>Rhodococcoides</taxon>
    </lineage>
</organism>
<evidence type="ECO:0000313" key="2">
    <source>
        <dbReference type="Proteomes" id="UP001520140"/>
    </source>
</evidence>
<evidence type="ECO:0000313" key="1">
    <source>
        <dbReference type="EMBL" id="MBY6322318.1"/>
    </source>
</evidence>
<sequence>MAVVKLDRAGLERLRRYADITTDGELAARIGVDPATVSRILSGKCAPGTKFIAGVLTEFGSDAFGEVFVVVDSGDERVSATGSGG</sequence>
<dbReference type="CDD" id="cd00093">
    <property type="entry name" value="HTH_XRE"/>
    <property type="match status" value="1"/>
</dbReference>
<dbReference type="InterPro" id="IPR010982">
    <property type="entry name" value="Lambda_DNA-bd_dom_sf"/>
</dbReference>
<keyword evidence="2" id="KW-1185">Reference proteome</keyword>
<comment type="caution">
    <text evidence="1">The sequence shown here is derived from an EMBL/GenBank/DDBJ whole genome shotgun (WGS) entry which is preliminary data.</text>
</comment>
<protein>
    <submittedName>
        <fullName evidence="1">Helix-turn-helix transcriptional regulator</fullName>
    </submittedName>
</protein>
<gene>
    <name evidence="1" type="ORF">HQ605_15935</name>
</gene>
<dbReference type="Proteomes" id="UP001520140">
    <property type="component" value="Unassembled WGS sequence"/>
</dbReference>